<evidence type="ECO:0000313" key="7">
    <source>
        <dbReference type="EMBL" id="ACF45693.1"/>
    </source>
</evidence>
<dbReference type="PANTHER" id="PTHR11241">
    <property type="entry name" value="DEOXYURIDINE 5'-TRIPHOSPHATE NUCLEOTIDOHYDROLASE"/>
    <property type="match status" value="1"/>
</dbReference>
<proteinExistence type="inferred from homology"/>
<dbReference type="HOGENOM" id="CLU_100879_0_0_10"/>
<dbReference type="CDD" id="cd07557">
    <property type="entry name" value="trimeric_dUTPase"/>
    <property type="match status" value="1"/>
</dbReference>
<dbReference type="SUPFAM" id="SSF51283">
    <property type="entry name" value="dUTPase-like"/>
    <property type="match status" value="1"/>
</dbReference>
<sequence>MELKNHVIYFAKNKSGGIIPKKREEDAGYDFYPCFDEQFIIINPNEIVLVPTGISSAFNSNFVLIVKERSSTGAKGMSVRMGVIDSGYRGEIMIGINNTNSKPIKITKGSHHKEDNYIIHPYNKAIAQGILLQIPKMNIQEVSYDELLKFESARKKSFLGASGK</sequence>
<dbReference type="EMBL" id="CP001108">
    <property type="protein sequence ID" value="ACF45693.1"/>
    <property type="molecule type" value="Genomic_DNA"/>
</dbReference>
<reference evidence="7" key="1">
    <citation type="submission" date="2008-06" db="EMBL/GenBank/DDBJ databases">
        <title>Complete sequence of chromosome of Prosthecochloris aestuarii DSM 271.</title>
        <authorList>
            <consortium name="US DOE Joint Genome Institute"/>
            <person name="Lucas S."/>
            <person name="Copeland A."/>
            <person name="Lapidus A."/>
            <person name="Glavina del Rio T."/>
            <person name="Dalin E."/>
            <person name="Tice H."/>
            <person name="Bruce D."/>
            <person name="Goodwin L."/>
            <person name="Pitluck S."/>
            <person name="Schmutz J."/>
            <person name="Larimer F."/>
            <person name="Land M."/>
            <person name="Hauser L."/>
            <person name="Kyrpides N."/>
            <person name="Anderson I."/>
            <person name="Liu Z."/>
            <person name="Li T."/>
            <person name="Zhao F."/>
            <person name="Overmann J."/>
            <person name="Bryant D.A."/>
            <person name="Richardson P."/>
        </authorList>
    </citation>
    <scope>NUCLEOTIDE SEQUENCE [LARGE SCALE GENOMIC DNA]</scope>
    <source>
        <strain evidence="7">DSM 271</strain>
    </source>
</reference>
<evidence type="ECO:0000256" key="5">
    <source>
        <dbReference type="ARBA" id="ARBA00047686"/>
    </source>
</evidence>
<keyword evidence="3" id="KW-0378">Hydrolase</keyword>
<keyword evidence="4" id="KW-0546">Nucleotide metabolism</keyword>
<accession>B4S642</accession>
<dbReference type="eggNOG" id="COG0756">
    <property type="taxonomic scope" value="Bacteria"/>
</dbReference>
<dbReference type="InterPro" id="IPR036157">
    <property type="entry name" value="dUTPase-like_sf"/>
</dbReference>
<evidence type="ECO:0000256" key="3">
    <source>
        <dbReference type="ARBA" id="ARBA00022801"/>
    </source>
</evidence>
<dbReference type="STRING" id="290512.Paes_0641"/>
<name>B4S642_PROA2</name>
<evidence type="ECO:0000256" key="2">
    <source>
        <dbReference type="ARBA" id="ARBA00012379"/>
    </source>
</evidence>
<dbReference type="KEGG" id="paa:Paes_0641"/>
<dbReference type="GO" id="GO:0000287">
    <property type="term" value="F:magnesium ion binding"/>
    <property type="evidence" value="ECO:0007669"/>
    <property type="project" value="InterPro"/>
</dbReference>
<dbReference type="InterPro" id="IPR029054">
    <property type="entry name" value="dUTPase-like"/>
</dbReference>
<dbReference type="GO" id="GO:0006226">
    <property type="term" value="P:dUMP biosynthetic process"/>
    <property type="evidence" value="ECO:0007669"/>
    <property type="project" value="InterPro"/>
</dbReference>
<dbReference type="Proteomes" id="UP000002725">
    <property type="component" value="Chromosome"/>
</dbReference>
<dbReference type="RefSeq" id="WP_012505230.1">
    <property type="nucleotide sequence ID" value="NC_011059.1"/>
</dbReference>
<evidence type="ECO:0000313" key="8">
    <source>
        <dbReference type="Proteomes" id="UP000002725"/>
    </source>
</evidence>
<dbReference type="InterPro" id="IPR008181">
    <property type="entry name" value="dUTPase"/>
</dbReference>
<dbReference type="AlphaFoldDB" id="B4S642"/>
<evidence type="ECO:0000259" key="6">
    <source>
        <dbReference type="Pfam" id="PF00692"/>
    </source>
</evidence>
<protein>
    <recommendedName>
        <fullName evidence="2">dUTP diphosphatase</fullName>
        <ecNumber evidence="2">3.6.1.23</ecNumber>
    </recommendedName>
</protein>
<dbReference type="Pfam" id="PF00692">
    <property type="entry name" value="dUTPase"/>
    <property type="match status" value="1"/>
</dbReference>
<dbReference type="EC" id="3.6.1.23" evidence="2"/>
<dbReference type="GO" id="GO:0004170">
    <property type="term" value="F:dUTP diphosphatase activity"/>
    <property type="evidence" value="ECO:0007669"/>
    <property type="project" value="UniProtKB-EC"/>
</dbReference>
<dbReference type="InterPro" id="IPR033704">
    <property type="entry name" value="dUTPase_trimeric"/>
</dbReference>
<dbReference type="GO" id="GO:0046081">
    <property type="term" value="P:dUTP catabolic process"/>
    <property type="evidence" value="ECO:0007669"/>
    <property type="project" value="InterPro"/>
</dbReference>
<comment type="catalytic activity">
    <reaction evidence="5">
        <text>dUTP + H2O = dUMP + diphosphate + H(+)</text>
        <dbReference type="Rhea" id="RHEA:10248"/>
        <dbReference type="ChEBI" id="CHEBI:15377"/>
        <dbReference type="ChEBI" id="CHEBI:15378"/>
        <dbReference type="ChEBI" id="CHEBI:33019"/>
        <dbReference type="ChEBI" id="CHEBI:61555"/>
        <dbReference type="ChEBI" id="CHEBI:246422"/>
        <dbReference type="EC" id="3.6.1.23"/>
    </reaction>
</comment>
<evidence type="ECO:0000256" key="4">
    <source>
        <dbReference type="ARBA" id="ARBA00023080"/>
    </source>
</evidence>
<comment type="similarity">
    <text evidence="1">Belongs to the dUTPase family.</text>
</comment>
<dbReference type="PANTHER" id="PTHR11241:SF0">
    <property type="entry name" value="DEOXYURIDINE 5'-TRIPHOSPHATE NUCLEOTIDOHYDROLASE"/>
    <property type="match status" value="1"/>
</dbReference>
<dbReference type="Gene3D" id="2.70.40.10">
    <property type="match status" value="1"/>
</dbReference>
<evidence type="ECO:0000256" key="1">
    <source>
        <dbReference type="ARBA" id="ARBA00006581"/>
    </source>
</evidence>
<keyword evidence="8" id="KW-1185">Reference proteome</keyword>
<gene>
    <name evidence="7" type="ordered locus">Paes_0641</name>
</gene>
<feature type="domain" description="dUTPase-like" evidence="6">
    <location>
        <begin position="18"/>
        <end position="110"/>
    </location>
</feature>
<organism evidence="7 8">
    <name type="scientific">Prosthecochloris aestuarii (strain DSM 271 / SK 413)</name>
    <dbReference type="NCBI Taxonomy" id="290512"/>
    <lineage>
        <taxon>Bacteria</taxon>
        <taxon>Pseudomonadati</taxon>
        <taxon>Chlorobiota</taxon>
        <taxon>Chlorobiia</taxon>
        <taxon>Chlorobiales</taxon>
        <taxon>Chlorobiaceae</taxon>
        <taxon>Prosthecochloris</taxon>
    </lineage>
</organism>